<reference evidence="7 8" key="1">
    <citation type="submission" date="2017-09" db="EMBL/GenBank/DDBJ databases">
        <title>Sphingomonas ginsenosidimutans KACC 14949, whole genome shotgun sequence.</title>
        <authorList>
            <person name="Feng G."/>
            <person name="Zhu H."/>
        </authorList>
    </citation>
    <scope>NUCLEOTIDE SEQUENCE [LARGE SCALE GENOMIC DNA]</scope>
    <source>
        <strain evidence="7 8">KACC 14949</strain>
    </source>
</reference>
<evidence type="ECO:0000256" key="2">
    <source>
        <dbReference type="ARBA" id="ARBA00012400"/>
    </source>
</evidence>
<dbReference type="PANTHER" id="PTHR35330">
    <property type="entry name" value="SIROHEME BIOSYNTHESIS PROTEIN MET8"/>
    <property type="match status" value="1"/>
</dbReference>
<evidence type="ECO:0000256" key="5">
    <source>
        <dbReference type="ARBA" id="ARBA00023244"/>
    </source>
</evidence>
<dbReference type="NCBIfam" id="TIGR01470">
    <property type="entry name" value="cysG_Nterm"/>
    <property type="match status" value="1"/>
</dbReference>
<dbReference type="EMBL" id="NWVD01000003">
    <property type="protein sequence ID" value="PCG08973.1"/>
    <property type="molecule type" value="Genomic_DNA"/>
</dbReference>
<dbReference type="SUPFAM" id="SSF75615">
    <property type="entry name" value="Siroheme synthase middle domains-like"/>
    <property type="match status" value="1"/>
</dbReference>
<accession>A0A2A4HY99</accession>
<evidence type="ECO:0000256" key="4">
    <source>
        <dbReference type="ARBA" id="ARBA00023027"/>
    </source>
</evidence>
<dbReference type="GO" id="GO:0004325">
    <property type="term" value="F:ferrochelatase activity"/>
    <property type="evidence" value="ECO:0007669"/>
    <property type="project" value="InterPro"/>
</dbReference>
<comment type="pathway">
    <text evidence="1">Porphyrin-containing compound metabolism; siroheme biosynthesis; sirohydrochlorin from precorrin-2: step 1/1.</text>
</comment>
<evidence type="ECO:0000256" key="6">
    <source>
        <dbReference type="ARBA" id="ARBA00047561"/>
    </source>
</evidence>
<evidence type="ECO:0000313" key="8">
    <source>
        <dbReference type="Proteomes" id="UP000218784"/>
    </source>
</evidence>
<dbReference type="Proteomes" id="UP000218784">
    <property type="component" value="Unassembled WGS sequence"/>
</dbReference>
<evidence type="ECO:0000256" key="1">
    <source>
        <dbReference type="ARBA" id="ARBA00005010"/>
    </source>
</evidence>
<proteinExistence type="predicted"/>
<dbReference type="GO" id="GO:0019354">
    <property type="term" value="P:siroheme biosynthetic process"/>
    <property type="evidence" value="ECO:0007669"/>
    <property type="project" value="UniProtKB-UniPathway"/>
</dbReference>
<name>A0A2A4HY99_9SPHN</name>
<dbReference type="InterPro" id="IPR006367">
    <property type="entry name" value="Sirohaem_synthase_N"/>
</dbReference>
<dbReference type="Pfam" id="PF13241">
    <property type="entry name" value="NAD_binding_7"/>
    <property type="match status" value="1"/>
</dbReference>
<sequence length="282" mass="29221">MPWSPTGSRPRRSWRPSAFPSGCNGVSAPAPLNSLPLFVRLAGRAVILVGEGEAAAAKRRLLERAGARIVGEDEAAAVLAIVADDEAAVARLKARGVLVNAVDRPELCDFTLPAIVDRDPVLIAIGTGGVSAGLAAALRQRLEGLLPASLGQLARGLYAARGGLRARFPDGAARRRAIAAALAPGGALDPLDDHGDVEVLAALTGDDGAGAVRRIVLASRDPDDLTLRHARWLAGADRVTHRADVPRAILDRARADAAREATDAPPATAASGERVVDVAMMR</sequence>
<comment type="catalytic activity">
    <reaction evidence="6">
        <text>precorrin-2 + NAD(+) = sirohydrochlorin + NADH + 2 H(+)</text>
        <dbReference type="Rhea" id="RHEA:15613"/>
        <dbReference type="ChEBI" id="CHEBI:15378"/>
        <dbReference type="ChEBI" id="CHEBI:57540"/>
        <dbReference type="ChEBI" id="CHEBI:57945"/>
        <dbReference type="ChEBI" id="CHEBI:58351"/>
        <dbReference type="ChEBI" id="CHEBI:58827"/>
        <dbReference type="EC" id="1.3.1.76"/>
    </reaction>
</comment>
<organism evidence="7 8">
    <name type="scientific">Sphingomonas ginsenosidimutans</name>
    <dbReference type="NCBI Taxonomy" id="862134"/>
    <lineage>
        <taxon>Bacteria</taxon>
        <taxon>Pseudomonadati</taxon>
        <taxon>Pseudomonadota</taxon>
        <taxon>Alphaproteobacteria</taxon>
        <taxon>Sphingomonadales</taxon>
        <taxon>Sphingomonadaceae</taxon>
        <taxon>Sphingomonas</taxon>
    </lineage>
</organism>
<evidence type="ECO:0000256" key="3">
    <source>
        <dbReference type="ARBA" id="ARBA00023002"/>
    </source>
</evidence>
<dbReference type="InterPro" id="IPR028161">
    <property type="entry name" value="Met8-like"/>
</dbReference>
<dbReference type="EC" id="1.3.1.76" evidence="2"/>
<keyword evidence="5" id="KW-0627">Porphyrin biosynthesis</keyword>
<dbReference type="Gene3D" id="3.30.160.110">
    <property type="entry name" value="Siroheme synthase, domain 2"/>
    <property type="match status" value="1"/>
</dbReference>
<dbReference type="SUPFAM" id="SSF51735">
    <property type="entry name" value="NAD(P)-binding Rossmann-fold domains"/>
    <property type="match status" value="1"/>
</dbReference>
<dbReference type="AlphaFoldDB" id="A0A2A4HY99"/>
<evidence type="ECO:0000313" key="7">
    <source>
        <dbReference type="EMBL" id="PCG08973.1"/>
    </source>
</evidence>
<keyword evidence="4" id="KW-0520">NAD</keyword>
<dbReference type="UniPathway" id="UPA00262">
    <property type="reaction ID" value="UER00222"/>
</dbReference>
<protein>
    <recommendedName>
        <fullName evidence="2">precorrin-2 dehydrogenase</fullName>
        <ecNumber evidence="2">1.3.1.76</ecNumber>
    </recommendedName>
</protein>
<keyword evidence="3" id="KW-0560">Oxidoreductase</keyword>
<gene>
    <name evidence="7" type="ORF">COA17_08655</name>
</gene>
<dbReference type="InterPro" id="IPR036291">
    <property type="entry name" value="NAD(P)-bd_dom_sf"/>
</dbReference>
<dbReference type="GO" id="GO:0043115">
    <property type="term" value="F:precorrin-2 dehydrogenase activity"/>
    <property type="evidence" value="ECO:0007669"/>
    <property type="project" value="UniProtKB-EC"/>
</dbReference>
<dbReference type="PANTHER" id="PTHR35330:SF1">
    <property type="entry name" value="SIROHEME BIOSYNTHESIS PROTEIN MET8"/>
    <property type="match status" value="1"/>
</dbReference>
<keyword evidence="8" id="KW-1185">Reference proteome</keyword>
<comment type="caution">
    <text evidence="7">The sequence shown here is derived from an EMBL/GenBank/DDBJ whole genome shotgun (WGS) entry which is preliminary data.</text>
</comment>